<dbReference type="AlphaFoldDB" id="A8B518"/>
<dbReference type="InterPro" id="IPR027417">
    <property type="entry name" value="P-loop_NTPase"/>
</dbReference>
<accession>A8B518</accession>
<dbReference type="PRINTS" id="PR00380">
    <property type="entry name" value="KINESINHEAVY"/>
</dbReference>
<dbReference type="InterPro" id="IPR001752">
    <property type="entry name" value="Kinesin_motor_dom"/>
</dbReference>
<gene>
    <name evidence="4" type="ORF">GL50803_00112846</name>
</gene>
<dbReference type="PANTHER" id="PTHR47117">
    <property type="entry name" value="STAR-RELATED LIPID TRANSFER PROTEIN 9"/>
    <property type="match status" value="1"/>
</dbReference>
<dbReference type="Pfam" id="PF00498">
    <property type="entry name" value="FHA"/>
    <property type="match status" value="1"/>
</dbReference>
<dbReference type="GO" id="GO:0005874">
    <property type="term" value="C:microtubule"/>
    <property type="evidence" value="ECO:0000318"/>
    <property type="project" value="GO_Central"/>
</dbReference>
<dbReference type="Pfam" id="PF00225">
    <property type="entry name" value="Kinesin"/>
    <property type="match status" value="1"/>
</dbReference>
<dbReference type="STRING" id="184922.A8B518"/>
<dbReference type="OMA" id="HESADRD"/>
<dbReference type="GO" id="GO:0003777">
    <property type="term" value="F:microtubule motor activity"/>
    <property type="evidence" value="ECO:0000318"/>
    <property type="project" value="GO_Central"/>
</dbReference>
<dbReference type="VEuPathDB" id="GiardiaDB:GL50803_112846"/>
<dbReference type="SUPFAM" id="SSF52540">
    <property type="entry name" value="P-loop containing nucleoside triphosphate hydrolases"/>
    <property type="match status" value="1"/>
</dbReference>
<dbReference type="Gene3D" id="2.60.200.20">
    <property type="match status" value="1"/>
</dbReference>
<reference evidence="4 5" key="1">
    <citation type="journal article" date="2007" name="Science">
        <title>Genomic minimalism in the early diverging intestinal parasite Giardia lamblia.</title>
        <authorList>
            <person name="Morrison H.G."/>
            <person name="McArthur A.G."/>
            <person name="Gillin F.D."/>
            <person name="Aley S.B."/>
            <person name="Adam R.D."/>
            <person name="Olsen G.J."/>
            <person name="Best A.A."/>
            <person name="Cande W.Z."/>
            <person name="Chen F."/>
            <person name="Cipriano M.J."/>
            <person name="Davids B.J."/>
            <person name="Dawson S.C."/>
            <person name="Elmendorf H.G."/>
            <person name="Hehl A.B."/>
            <person name="Holder M.E."/>
            <person name="Huse S.M."/>
            <person name="Kim U.U."/>
            <person name="Lasek-Nesselquist E."/>
            <person name="Manning G."/>
            <person name="Nigam A."/>
            <person name="Nixon J.E."/>
            <person name="Palm D."/>
            <person name="Passamaneck N.E."/>
            <person name="Prabhu A."/>
            <person name="Reich C.I."/>
            <person name="Reiner D.S."/>
            <person name="Samuelson J."/>
            <person name="Svard S.G."/>
            <person name="Sogin M.L."/>
        </authorList>
    </citation>
    <scope>NUCLEOTIDE SEQUENCE [LARGE SCALE GENOMIC DNA]</scope>
    <source>
        <strain evidence="4 5">WB C6</strain>
    </source>
</reference>
<dbReference type="GO" id="GO:0005524">
    <property type="term" value="F:ATP binding"/>
    <property type="evidence" value="ECO:0007669"/>
    <property type="project" value="UniProtKB-UniRule"/>
</dbReference>
<dbReference type="RefSeq" id="XP_001709752.1">
    <property type="nucleotide sequence ID" value="XM_001709700.1"/>
</dbReference>
<dbReference type="GO" id="GO:0005737">
    <property type="term" value="C:cytoplasm"/>
    <property type="evidence" value="ECO:0000318"/>
    <property type="project" value="GO_Central"/>
</dbReference>
<evidence type="ECO:0000313" key="4">
    <source>
        <dbReference type="EMBL" id="KAE8303821.1"/>
    </source>
</evidence>
<dbReference type="FunFam" id="3.40.850.10:FF:000063">
    <property type="entry name" value="Kinesin-like protein"/>
    <property type="match status" value="1"/>
</dbReference>
<dbReference type="GO" id="GO:0008017">
    <property type="term" value="F:microtubule binding"/>
    <property type="evidence" value="ECO:0000318"/>
    <property type="project" value="GO_Central"/>
</dbReference>
<dbReference type="PROSITE" id="PS00411">
    <property type="entry name" value="KINESIN_MOTOR_1"/>
    <property type="match status" value="1"/>
</dbReference>
<feature type="binding site" evidence="3">
    <location>
        <begin position="95"/>
        <end position="102"/>
    </location>
    <ligand>
        <name>ATP</name>
        <dbReference type="ChEBI" id="CHEBI:30616"/>
    </ligand>
</feature>
<evidence type="ECO:0000313" key="5">
    <source>
        <dbReference type="Proteomes" id="UP000001548"/>
    </source>
</evidence>
<dbReference type="KEGG" id="gla:GL50803_00112846"/>
<dbReference type="GeneID" id="5702676"/>
<dbReference type="HOGENOM" id="CLU_001485_2_3_1"/>
<evidence type="ECO:0000256" key="3">
    <source>
        <dbReference type="PROSITE-ProRule" id="PRU00283"/>
    </source>
</evidence>
<organism evidence="4 5">
    <name type="scientific">Giardia intestinalis (strain ATCC 50803 / WB clone C6)</name>
    <name type="common">Giardia lamblia</name>
    <dbReference type="NCBI Taxonomy" id="184922"/>
    <lineage>
        <taxon>Eukaryota</taxon>
        <taxon>Metamonada</taxon>
        <taxon>Diplomonadida</taxon>
        <taxon>Hexamitidae</taxon>
        <taxon>Giardiinae</taxon>
        <taxon>Giardia</taxon>
    </lineage>
</organism>
<keyword evidence="3" id="KW-0505">Motor protein</keyword>
<dbReference type="SMART" id="SM00129">
    <property type="entry name" value="KISc"/>
    <property type="match status" value="1"/>
</dbReference>
<name>A8B518_GIAIC</name>
<evidence type="ECO:0000256" key="1">
    <source>
        <dbReference type="ARBA" id="ARBA00022741"/>
    </source>
</evidence>
<dbReference type="GO" id="GO:0016887">
    <property type="term" value="F:ATP hydrolysis activity"/>
    <property type="evidence" value="ECO:0000318"/>
    <property type="project" value="GO_Central"/>
</dbReference>
<protein>
    <submittedName>
        <fullName evidence="4">Kinesin-3</fullName>
    </submittedName>
</protein>
<comment type="similarity">
    <text evidence="3">Belongs to the TRAFAC class myosin-kinesin ATPase superfamily. Kinesin family.</text>
</comment>
<keyword evidence="1 3" id="KW-0547">Nucleotide-binding</keyword>
<proteinExistence type="inferred from homology"/>
<evidence type="ECO:0000256" key="2">
    <source>
        <dbReference type="ARBA" id="ARBA00022840"/>
    </source>
</evidence>
<dbReference type="InterPro" id="IPR036961">
    <property type="entry name" value="Kinesin_motor_dom_sf"/>
</dbReference>
<dbReference type="InterPro" id="IPR019821">
    <property type="entry name" value="Kinesin_motor_CS"/>
</dbReference>
<dbReference type="GO" id="GO:0047496">
    <property type="term" value="P:vesicle transport along microtubule"/>
    <property type="evidence" value="ECO:0000318"/>
    <property type="project" value="GO_Central"/>
</dbReference>
<dbReference type="EMBL" id="AACB03000002">
    <property type="protein sequence ID" value="KAE8303821.1"/>
    <property type="molecule type" value="Genomic_DNA"/>
</dbReference>
<dbReference type="Gene3D" id="6.10.250.2520">
    <property type="match status" value="1"/>
</dbReference>
<dbReference type="GO" id="GO:0005871">
    <property type="term" value="C:kinesin complex"/>
    <property type="evidence" value="ECO:0000318"/>
    <property type="project" value="GO_Central"/>
</dbReference>
<dbReference type="InterPro" id="IPR000253">
    <property type="entry name" value="FHA_dom"/>
</dbReference>
<dbReference type="PROSITE" id="PS50067">
    <property type="entry name" value="KINESIN_MOTOR_2"/>
    <property type="match status" value="1"/>
</dbReference>
<dbReference type="Proteomes" id="UP000001548">
    <property type="component" value="Unassembled WGS sequence"/>
</dbReference>
<keyword evidence="2 3" id="KW-0067">ATP-binding</keyword>
<keyword evidence="5" id="KW-1185">Reference proteome</keyword>
<comment type="caution">
    <text evidence="4">The sequence shown here is derived from an EMBL/GenBank/DDBJ whole genome shotgun (WGS) entry which is preliminary data.</text>
</comment>
<dbReference type="Gene3D" id="3.40.850.10">
    <property type="entry name" value="Kinesin motor domain"/>
    <property type="match status" value="1"/>
</dbReference>
<sequence>MPVTGVKVAVRVRPFNAREKREAARLCVDMPGGGKVVLRDADAKKPDAAFVYDHAYWSHDASRPCATQDTVYADIGPSVLDNAFEGYNYTLFAYGQTGSGKSYSMMGAPASEADAGIIPRVGRELFRRAAASPAETQVSVSFLEIYNERLRDLLVPAAGAQELRIRQDPAAGVFVQNLSHHAVADYDAIQRLIELGDRNRTVAATNMNATSSRSHSVFAIEVVQTAVLRNDAGEEVGRHVKRARVSLVDLAGSERQGKTGATGDRLTEGISINKSLTTLGRVIEALAYNTTAEGRRKPQHVPYRDSQLTYLLQPALGGNSMTCMIAAISPASTNYDESLSTLRYADRAHQIENTVTKNESAQEKYIRELEDRVKELEALLAGGAPAGDAGAVEPGLSDAERLELEAKIAEYDRLLKEGNQSLEEKLARAEQNRQELQDKLKKMGLAAAFGSEITTPYISNLSSNASDNGQLIYTLCSENDLKDARPVTVVVGADDSGPTECQCRIALVSKLGVLGEHFIISLTGKVVDSTANPIFPKVTEATIRPLSAKGALYINGRQIAAGSTHQLRHGDRIKCGSAAQSSFYRYYDPPARAAAVKQSLEQDYDYVEPEITYDLALREYTYYQSSGKDTAQRPIGDDPVSKENVSVTMDDAFGITPGLDNVQTDINESFYADFGNDDERTTYEKKVHEVLRQLYPFICEANSIAEYFCYDIRFAAQARTSISPTSLRQAARCQTIRNMSKNHPMTKDLRADQIDDDLSGILVEILVTATAAPSKTRDRKLIRQVWALEKFGLRLSGMRRMYGLAMTLGKEEAVRRAHESADRDLEDDDEFPFDLEADIYNQTLTHLIGVGRIPLSGLLETCETDVFSVPIYDYSGKAATSIDVSLSLLGSGYSHHGAECLACDVANLVQNESPVTTIAAYFKKAYNVPTQCCKKVHAVIHMPWFVNPDAGRPKGKRLSVYQENEFRRRLLDMGYTFQTASSSDLSPNPALDSTIYMDLKTSYFKQDDVLEWLRTSGTGLEVSLYGYTSAYADSLVPEIKDSALPDPSKKKVAIVSTNIVRTQTKEDGFKEINGEQVLIIKKFIFVDQTKTDTGH</sequence>